<evidence type="ECO:0000259" key="13">
    <source>
        <dbReference type="PROSITE" id="PS51196"/>
    </source>
</evidence>
<dbReference type="CDD" id="cd17928">
    <property type="entry name" value="DEXDc_SecA"/>
    <property type="match status" value="1"/>
</dbReference>
<accession>A0A517ZXL6</accession>
<evidence type="ECO:0000256" key="4">
    <source>
        <dbReference type="ARBA" id="ARBA00022741"/>
    </source>
</evidence>
<dbReference type="EMBL" id="CP036276">
    <property type="protein sequence ID" value="QDU47219.1"/>
    <property type="molecule type" value="Genomic_DNA"/>
</dbReference>
<feature type="domain" description="Helicase C-terminal" evidence="12">
    <location>
        <begin position="447"/>
        <end position="606"/>
    </location>
</feature>
<evidence type="ECO:0000256" key="9">
    <source>
        <dbReference type="ARBA" id="ARBA00023136"/>
    </source>
</evidence>
<dbReference type="GO" id="GO:0043952">
    <property type="term" value="P:protein transport by the Sec complex"/>
    <property type="evidence" value="ECO:0007669"/>
    <property type="project" value="TreeGrafter"/>
</dbReference>
<dbReference type="CDD" id="cd18803">
    <property type="entry name" value="SF2_C_secA"/>
    <property type="match status" value="1"/>
</dbReference>
<evidence type="ECO:0000256" key="1">
    <source>
        <dbReference type="ARBA" id="ARBA00022448"/>
    </source>
</evidence>
<dbReference type="SMART" id="SM00957">
    <property type="entry name" value="SecA_DEAD"/>
    <property type="match status" value="1"/>
</dbReference>
<gene>
    <name evidence="10" type="primary">secA</name>
    <name evidence="14" type="ORF">Mal52_57470</name>
</gene>
<proteinExistence type="inferred from homology"/>
<dbReference type="SMART" id="SM00958">
    <property type="entry name" value="SecA_PP_bind"/>
    <property type="match status" value="1"/>
</dbReference>
<evidence type="ECO:0000313" key="15">
    <source>
        <dbReference type="Proteomes" id="UP000319383"/>
    </source>
</evidence>
<dbReference type="GO" id="GO:0031522">
    <property type="term" value="C:cell envelope Sec protein transport complex"/>
    <property type="evidence" value="ECO:0007669"/>
    <property type="project" value="TreeGrafter"/>
</dbReference>
<keyword evidence="15" id="KW-1185">Reference proteome</keyword>
<evidence type="ECO:0000256" key="3">
    <source>
        <dbReference type="ARBA" id="ARBA00022490"/>
    </source>
</evidence>
<dbReference type="InterPro" id="IPR014018">
    <property type="entry name" value="SecA_motor_DEAD"/>
</dbReference>
<dbReference type="AlphaFoldDB" id="A0A517ZXL6"/>
<dbReference type="RefSeq" id="WP_197534497.1">
    <property type="nucleotide sequence ID" value="NZ_CP036276.1"/>
</dbReference>
<dbReference type="InterPro" id="IPR036670">
    <property type="entry name" value="SecA_X-link_sf"/>
</dbReference>
<dbReference type="KEGG" id="sdyn:Mal52_57470"/>
<dbReference type="PANTHER" id="PTHR30612">
    <property type="entry name" value="SECA INNER MEMBRANE COMPONENT OF SEC PROTEIN SECRETION SYSTEM"/>
    <property type="match status" value="1"/>
</dbReference>
<protein>
    <recommendedName>
        <fullName evidence="10">Protein translocase subunit SecA</fullName>
        <ecNumber evidence="10">7.4.2.8</ecNumber>
    </recommendedName>
</protein>
<dbReference type="HAMAP" id="MF_01382">
    <property type="entry name" value="SecA"/>
    <property type="match status" value="1"/>
</dbReference>
<dbReference type="InterPro" id="IPR000185">
    <property type="entry name" value="SecA"/>
</dbReference>
<keyword evidence="6 10" id="KW-0653">Protein transport</keyword>
<dbReference type="GO" id="GO:0005829">
    <property type="term" value="C:cytosol"/>
    <property type="evidence" value="ECO:0007669"/>
    <property type="project" value="TreeGrafter"/>
</dbReference>
<dbReference type="InterPro" id="IPR011115">
    <property type="entry name" value="SecA_DEAD"/>
</dbReference>
<evidence type="ECO:0000256" key="2">
    <source>
        <dbReference type="ARBA" id="ARBA00022475"/>
    </source>
</evidence>
<dbReference type="Proteomes" id="UP000319383">
    <property type="component" value="Chromosome"/>
</dbReference>
<dbReference type="GO" id="GO:0006605">
    <property type="term" value="P:protein targeting"/>
    <property type="evidence" value="ECO:0007669"/>
    <property type="project" value="UniProtKB-UniRule"/>
</dbReference>
<dbReference type="Pfam" id="PF01043">
    <property type="entry name" value="SecA_PP_bind"/>
    <property type="match status" value="1"/>
</dbReference>
<dbReference type="GO" id="GO:0017038">
    <property type="term" value="P:protein import"/>
    <property type="evidence" value="ECO:0007669"/>
    <property type="project" value="InterPro"/>
</dbReference>
<keyword evidence="7 10" id="KW-1278">Translocase</keyword>
<dbReference type="Gene3D" id="3.90.1440.10">
    <property type="entry name" value="SecA, preprotein cross-linking domain"/>
    <property type="match status" value="1"/>
</dbReference>
<evidence type="ECO:0000256" key="7">
    <source>
        <dbReference type="ARBA" id="ARBA00022967"/>
    </source>
</evidence>
<dbReference type="Pfam" id="PF21090">
    <property type="entry name" value="P-loop_SecA"/>
    <property type="match status" value="1"/>
</dbReference>
<dbReference type="PROSITE" id="PS51196">
    <property type="entry name" value="SECA_MOTOR_DEAD"/>
    <property type="match status" value="1"/>
</dbReference>
<comment type="subunit">
    <text evidence="10">Monomer and homodimer. Part of the essential Sec protein translocation apparatus which comprises SecA, SecYEG and auxiliary proteins SecDF. Other proteins may also be involved.</text>
</comment>
<dbReference type="GO" id="GO:0005886">
    <property type="term" value="C:plasma membrane"/>
    <property type="evidence" value="ECO:0007669"/>
    <property type="project" value="UniProtKB-SubCell"/>
</dbReference>
<sequence length="651" mass="73309">MSRFGPAWWNAIRARIGGRAARAFAQSALNVRRVNALEDEIKKLTDAELRKASLDLRWRIKGGETLEKVMPRAFAIVREAAQRTVGLRHHDVQLLGGTAMTRRALIEMEPGEGKTLVATLPVYLYALAGQGVHVMTVNDYLAQRDAELMSPVYNLLGMRVGVTNPDFDKNTRRAAYQCDITYGTATQFGFDFLQDRLAMGGEASASGAADLLFGEKGKTETPMQRGHYCAIIDEADSVLIDDARTPLIISAPSSEPEQQVVDTYEWAARHAGEFQDREDFTRDPEKKTIELKREGRWKVRALPMSNLVRQMPLEELYEYIERAIKVLLEFQCDQQYVVMDGEIQLVDEGTGRIMHGRKLRGGLHQAIEAKERVAVTVGTSQAARTTIQNYFLRYKNLLGMTGTIWSSRWEVRRIYNLTALKIPTHYPSKRKRLPDQMFTQAEARWQAVVNEARKLHEQQRPVLIGTRSIDASEHVSKLLKENGVPHTILNAKEHAKEAEIVSKAGELGAVTIATNMAGRGTDIKVSKEVDAMGGLHVIGTERHDSERVDNQLVGRSGRHGAPGSSQFFLSLDDQLLEGYGTAKARRIRESYRSAASNGGVQKDRLVKLLRKAQRRIERKHSRGRTQMMKFEKRRTEMQENMGLDPFLNTAE</sequence>
<feature type="binding site" evidence="10">
    <location>
        <begin position="111"/>
        <end position="115"/>
    </location>
    <ligand>
        <name>ATP</name>
        <dbReference type="ChEBI" id="CHEBI:30616"/>
    </ligand>
</feature>
<evidence type="ECO:0000256" key="5">
    <source>
        <dbReference type="ARBA" id="ARBA00022840"/>
    </source>
</evidence>
<keyword evidence="1 10" id="KW-0813">Transport</keyword>
<keyword evidence="3 10" id="KW-0963">Cytoplasm</keyword>
<comment type="subcellular location">
    <subcellularLocation>
        <location evidence="10">Cell membrane</location>
        <topology evidence="10">Peripheral membrane protein</topology>
        <orientation evidence="10">Cytoplasmic side</orientation>
    </subcellularLocation>
    <subcellularLocation>
        <location evidence="10">Cytoplasm</location>
    </subcellularLocation>
    <text evidence="10">Distribution is 50-50.</text>
</comment>
<dbReference type="SUPFAM" id="SSF52540">
    <property type="entry name" value="P-loop containing nucleoside triphosphate hydrolases"/>
    <property type="match status" value="2"/>
</dbReference>
<evidence type="ECO:0000256" key="10">
    <source>
        <dbReference type="HAMAP-Rule" id="MF_01382"/>
    </source>
</evidence>
<comment type="similarity">
    <text evidence="10">Belongs to the SecA family.</text>
</comment>
<dbReference type="FunFam" id="3.40.50.300:FF:000429">
    <property type="entry name" value="Preprotein translocase subunit SecA"/>
    <property type="match status" value="1"/>
</dbReference>
<keyword evidence="5 10" id="KW-0067">ATP-binding</keyword>
<organism evidence="14 15">
    <name type="scientific">Symmachiella dynata</name>
    <dbReference type="NCBI Taxonomy" id="2527995"/>
    <lineage>
        <taxon>Bacteria</taxon>
        <taxon>Pseudomonadati</taxon>
        <taxon>Planctomycetota</taxon>
        <taxon>Planctomycetia</taxon>
        <taxon>Planctomycetales</taxon>
        <taxon>Planctomycetaceae</taxon>
        <taxon>Symmachiella</taxon>
    </lineage>
</organism>
<feature type="domain" description="SecA family profile" evidence="13">
    <location>
        <begin position="9"/>
        <end position="600"/>
    </location>
</feature>
<dbReference type="InterPro" id="IPR027417">
    <property type="entry name" value="P-loop_NTPase"/>
</dbReference>
<evidence type="ECO:0000256" key="6">
    <source>
        <dbReference type="ARBA" id="ARBA00022927"/>
    </source>
</evidence>
<keyword evidence="4 10" id="KW-0547">Nucleotide-binding</keyword>
<dbReference type="InterPro" id="IPR044722">
    <property type="entry name" value="SecA_SF2_C"/>
</dbReference>
<dbReference type="GO" id="GO:0008564">
    <property type="term" value="F:protein-exporting ATPase activity"/>
    <property type="evidence" value="ECO:0007669"/>
    <property type="project" value="UniProtKB-EC"/>
</dbReference>
<dbReference type="PANTHER" id="PTHR30612:SF0">
    <property type="entry name" value="CHLOROPLAST PROTEIN-TRANSPORTING ATPASE"/>
    <property type="match status" value="1"/>
</dbReference>
<keyword evidence="2 10" id="KW-1003">Cell membrane</keyword>
<dbReference type="Gene3D" id="3.40.50.300">
    <property type="entry name" value="P-loop containing nucleotide triphosphate hydrolases"/>
    <property type="match status" value="2"/>
</dbReference>
<feature type="binding site" evidence="10">
    <location>
        <position position="93"/>
    </location>
    <ligand>
        <name>ATP</name>
        <dbReference type="ChEBI" id="CHEBI:30616"/>
    </ligand>
</feature>
<dbReference type="GO" id="GO:0005524">
    <property type="term" value="F:ATP binding"/>
    <property type="evidence" value="ECO:0007669"/>
    <property type="project" value="UniProtKB-UniRule"/>
</dbReference>
<keyword evidence="9 10" id="KW-0472">Membrane</keyword>
<comment type="catalytic activity">
    <reaction evidence="10">
        <text>ATP + H2O + cellular proteinSide 1 = ADP + phosphate + cellular proteinSide 2.</text>
        <dbReference type="EC" id="7.4.2.8"/>
    </reaction>
</comment>
<evidence type="ECO:0000313" key="14">
    <source>
        <dbReference type="EMBL" id="QDU47219.1"/>
    </source>
</evidence>
<reference evidence="14 15" key="1">
    <citation type="submission" date="2019-02" db="EMBL/GenBank/DDBJ databases">
        <title>Deep-cultivation of Planctomycetes and their phenomic and genomic characterization uncovers novel biology.</title>
        <authorList>
            <person name="Wiegand S."/>
            <person name="Jogler M."/>
            <person name="Boedeker C."/>
            <person name="Pinto D."/>
            <person name="Vollmers J."/>
            <person name="Rivas-Marin E."/>
            <person name="Kohn T."/>
            <person name="Peeters S.H."/>
            <person name="Heuer A."/>
            <person name="Rast P."/>
            <person name="Oberbeckmann S."/>
            <person name="Bunk B."/>
            <person name="Jeske O."/>
            <person name="Meyerdierks A."/>
            <person name="Storesund J.E."/>
            <person name="Kallscheuer N."/>
            <person name="Luecker S."/>
            <person name="Lage O.M."/>
            <person name="Pohl T."/>
            <person name="Merkel B.J."/>
            <person name="Hornburger P."/>
            <person name="Mueller R.-W."/>
            <person name="Bruemmer F."/>
            <person name="Labrenz M."/>
            <person name="Spormann A.M."/>
            <person name="Op den Camp H."/>
            <person name="Overmann J."/>
            <person name="Amann R."/>
            <person name="Jetten M.S.M."/>
            <person name="Mascher T."/>
            <person name="Medema M.H."/>
            <person name="Devos D.P."/>
            <person name="Kaster A.-K."/>
            <person name="Ovreas L."/>
            <person name="Rohde M."/>
            <person name="Galperin M.Y."/>
            <person name="Jogler C."/>
        </authorList>
    </citation>
    <scope>NUCLEOTIDE SEQUENCE [LARGE SCALE GENOMIC DNA]</scope>
    <source>
        <strain evidence="14 15">Mal52</strain>
    </source>
</reference>
<evidence type="ECO:0000259" key="12">
    <source>
        <dbReference type="PROSITE" id="PS51194"/>
    </source>
</evidence>
<dbReference type="GO" id="GO:0065002">
    <property type="term" value="P:intracellular protein transmembrane transport"/>
    <property type="evidence" value="ECO:0007669"/>
    <property type="project" value="UniProtKB-UniRule"/>
</dbReference>
<dbReference type="PROSITE" id="PS51192">
    <property type="entry name" value="HELICASE_ATP_BIND_1"/>
    <property type="match status" value="1"/>
</dbReference>
<dbReference type="PROSITE" id="PS51194">
    <property type="entry name" value="HELICASE_CTER"/>
    <property type="match status" value="1"/>
</dbReference>
<dbReference type="PRINTS" id="PR00906">
    <property type="entry name" value="SECA"/>
</dbReference>
<evidence type="ECO:0000256" key="8">
    <source>
        <dbReference type="ARBA" id="ARBA00023010"/>
    </source>
</evidence>
<evidence type="ECO:0000259" key="11">
    <source>
        <dbReference type="PROSITE" id="PS51192"/>
    </source>
</evidence>
<dbReference type="InterPro" id="IPR001650">
    <property type="entry name" value="Helicase_C-like"/>
</dbReference>
<dbReference type="InterPro" id="IPR014001">
    <property type="entry name" value="Helicase_ATP-bd"/>
</dbReference>
<name>A0A517ZXL6_9PLAN</name>
<dbReference type="Pfam" id="PF07517">
    <property type="entry name" value="SecA_DEAD"/>
    <property type="match status" value="1"/>
</dbReference>
<feature type="binding site" evidence="10">
    <location>
        <position position="522"/>
    </location>
    <ligand>
        <name>ATP</name>
        <dbReference type="ChEBI" id="CHEBI:30616"/>
    </ligand>
</feature>
<comment type="function">
    <text evidence="10">Part of the Sec protein translocase complex. Interacts with the SecYEG preprotein conducting channel. Has a central role in coupling the hydrolysis of ATP to the transfer of proteins into and across the cell membrane, serving as an ATP-driven molecular motor driving the stepwise translocation of polypeptide chains across the membrane.</text>
</comment>
<feature type="domain" description="Helicase ATP-binding" evidence="11">
    <location>
        <begin position="95"/>
        <end position="259"/>
    </location>
</feature>
<dbReference type="InterPro" id="IPR011130">
    <property type="entry name" value="SecA_preprotein_X-link_dom"/>
</dbReference>
<keyword evidence="8 10" id="KW-0811">Translocation</keyword>
<dbReference type="EC" id="7.4.2.8" evidence="10"/>
<dbReference type="SUPFAM" id="SSF81767">
    <property type="entry name" value="Pre-protein crosslinking domain of SecA"/>
    <property type="match status" value="1"/>
</dbReference>